<evidence type="ECO:0000313" key="3">
    <source>
        <dbReference type="EMBL" id="QNN53286.1"/>
    </source>
</evidence>
<dbReference type="EMBL" id="CP060713">
    <property type="protein sequence ID" value="QNN53286.1"/>
    <property type="molecule type" value="Genomic_DNA"/>
</dbReference>
<proteinExistence type="predicted"/>
<reference evidence="3 4" key="1">
    <citation type="submission" date="2020-08" db="EMBL/GenBank/DDBJ databases">
        <title>Genome sequence of Nocardioides mesophilus KACC 16243T.</title>
        <authorList>
            <person name="Hyun D.-W."/>
            <person name="Bae J.-W."/>
        </authorList>
    </citation>
    <scope>NUCLEOTIDE SEQUENCE [LARGE SCALE GENOMIC DNA]</scope>
    <source>
        <strain evidence="3 4">KACC 16243</strain>
    </source>
</reference>
<evidence type="ECO:0000256" key="1">
    <source>
        <dbReference type="SAM" id="SignalP"/>
    </source>
</evidence>
<dbReference type="InterPro" id="IPR009003">
    <property type="entry name" value="Peptidase_S1_PA"/>
</dbReference>
<keyword evidence="4" id="KW-1185">Reference proteome</keyword>
<accession>A0A7G9RCG1</accession>
<feature type="chain" id="PRO_5039149405" description="Peptidase S55 domain-containing protein" evidence="1">
    <location>
        <begin position="31"/>
        <end position="610"/>
    </location>
</feature>
<dbReference type="SUPFAM" id="SSF50494">
    <property type="entry name" value="Trypsin-like serine proteases"/>
    <property type="match status" value="1"/>
</dbReference>
<sequence>MIRPVLPARGRRTARWAAAAVASATALSIAGTGAPAVSAVPSDNPCPAAVPVSELAAGQLVDGQTVSSGTRPDPFSGKVLGVLKNGISLGVDMIMVELTSAEIDDVGGIWSGMSGSPVYAADGRLIGAVSYGLAVGPSPVAGVTPAADMQRLLSAAPSAPVPAGARQVEIPARLGDRLVRDQVATDAEVDSGLSRLRLPLSVTGVGAERAGLVAKAFGRKPSEVMAAGSASLAPAEQAMVPGGNLAAAISYGDVTAAAVGTVTAVCGSEVLGFGHPMMWRGPTSLSLHAADTIYVQKDPTVAPFKVANIDPSPIGTVTQDRMAGILGVTGAGPATSDITSSVSFDGGQPRAGATHVTLADWVPDLAFSHLLANEDAVFDGYGKGGAAMGWTISGTRADGRTWSLTRGDRVASPYDVTFESAFDLVDALYTLQQNGFEQVTVDAVDVDSALTRDYDTYTFKQAQIRQGTKWVTLTRKSRLQLPAGRRQFFRITVDSDHHGEQRFIRPVRVPRSGVGREGLLQISGGNDFSGNSSYYGSDEYYFEEGGYSEDSNKSFDDVLEQIGSQPRNDDVVVDLRFFSRNGRVVEEVQRRHRTDLVVSGGLSLPVLVLG</sequence>
<dbReference type="InterPro" id="IPR008763">
    <property type="entry name" value="Peptidase_S55"/>
</dbReference>
<dbReference type="AlphaFoldDB" id="A0A7G9RCG1"/>
<feature type="domain" description="Peptidase S55" evidence="2">
    <location>
        <begin position="1"/>
        <end position="165"/>
    </location>
</feature>
<dbReference type="RefSeq" id="WP_187579128.1">
    <property type="nucleotide sequence ID" value="NZ_CP060713.1"/>
</dbReference>
<gene>
    <name evidence="3" type="ORF">H9L09_02045</name>
</gene>
<evidence type="ECO:0000259" key="2">
    <source>
        <dbReference type="PROSITE" id="PS51494"/>
    </source>
</evidence>
<keyword evidence="1" id="KW-0732">Signal</keyword>
<dbReference type="KEGG" id="nmes:H9L09_02045"/>
<name>A0A7G9RCG1_9ACTN</name>
<dbReference type="PROSITE" id="PS51494">
    <property type="entry name" value="SPOIVB"/>
    <property type="match status" value="1"/>
</dbReference>
<evidence type="ECO:0000313" key="4">
    <source>
        <dbReference type="Proteomes" id="UP000515947"/>
    </source>
</evidence>
<feature type="signal peptide" evidence="1">
    <location>
        <begin position="1"/>
        <end position="30"/>
    </location>
</feature>
<dbReference type="Proteomes" id="UP000515947">
    <property type="component" value="Chromosome"/>
</dbReference>
<protein>
    <recommendedName>
        <fullName evidence="2">Peptidase S55 domain-containing protein</fullName>
    </recommendedName>
</protein>
<organism evidence="3 4">
    <name type="scientific">Nocardioides mesophilus</name>
    <dbReference type="NCBI Taxonomy" id="433659"/>
    <lineage>
        <taxon>Bacteria</taxon>
        <taxon>Bacillati</taxon>
        <taxon>Actinomycetota</taxon>
        <taxon>Actinomycetes</taxon>
        <taxon>Propionibacteriales</taxon>
        <taxon>Nocardioidaceae</taxon>
        <taxon>Nocardioides</taxon>
    </lineage>
</organism>